<dbReference type="Gene3D" id="1.10.150.900">
    <property type="match status" value="1"/>
</dbReference>
<dbReference type="InterPro" id="IPR001471">
    <property type="entry name" value="AP2/ERF_dom"/>
</dbReference>
<sequence>MRQMGIPVLGFSPMANTPILLHDHNEAEVRMAAEGNLLLVARLALAPPNQRRLQEVSQLSYASQQSQREIPIRTKGKRKPETELYNITWTIQFNMVKNSSSSSSSNGRVLQTPHDAKNGSSIPAKLGSDSKRQYKGVRMRRWGSWVSEIRAPNQKTRIWLGSYSTPEAAARAYDAAVICLRGNSATLNFPTSPLFHAPDIALSPKCIQRVAAAAAANTALPLPALETASPPCTPPHSNSTNTLGACQMEGEAPFGESCLLDSIDDFEAFFLSPKCMDYMLNPSSSFVSSQVEDWAGEEGDINLWSFC</sequence>
<evidence type="ECO:0000256" key="2">
    <source>
        <dbReference type="ARBA" id="ARBA00023015"/>
    </source>
</evidence>
<evidence type="ECO:0000313" key="10">
    <source>
        <dbReference type="EMBL" id="WOK92218.1"/>
    </source>
</evidence>
<evidence type="ECO:0000256" key="8">
    <source>
        <dbReference type="SAM" id="MobiDB-lite"/>
    </source>
</evidence>
<protein>
    <submittedName>
        <fullName evidence="10">Ethylene-responsive transcription factor</fullName>
    </submittedName>
</protein>
<keyword evidence="5" id="KW-0804">Transcription</keyword>
<dbReference type="InterPro" id="IPR016177">
    <property type="entry name" value="DNA-bd_dom_sf"/>
</dbReference>
<dbReference type="CDD" id="cd00018">
    <property type="entry name" value="AP2"/>
    <property type="match status" value="1"/>
</dbReference>
<dbReference type="FunFam" id="3.30.730.10:FF:000006">
    <property type="entry name" value="ethylene-responsive transcription factor ERF014-like"/>
    <property type="match status" value="1"/>
</dbReference>
<keyword evidence="4" id="KW-0010">Activator</keyword>
<dbReference type="InterPro" id="IPR036955">
    <property type="entry name" value="AP2/ERF_dom_sf"/>
</dbReference>
<evidence type="ECO:0000256" key="1">
    <source>
        <dbReference type="ARBA" id="ARBA00004123"/>
    </source>
</evidence>
<keyword evidence="11" id="KW-1185">Reference proteome</keyword>
<dbReference type="Proteomes" id="UP001327560">
    <property type="component" value="Chromosome 1"/>
</dbReference>
<evidence type="ECO:0000256" key="6">
    <source>
        <dbReference type="ARBA" id="ARBA00023242"/>
    </source>
</evidence>
<feature type="domain" description="AP2/ERF" evidence="9">
    <location>
        <begin position="133"/>
        <end position="190"/>
    </location>
</feature>
<dbReference type="GO" id="GO:0003700">
    <property type="term" value="F:DNA-binding transcription factor activity"/>
    <property type="evidence" value="ECO:0007669"/>
    <property type="project" value="InterPro"/>
</dbReference>
<feature type="region of interest" description="Disordered" evidence="8">
    <location>
        <begin position="100"/>
        <end position="130"/>
    </location>
</feature>
<dbReference type="SUPFAM" id="SSF54171">
    <property type="entry name" value="DNA-binding domain"/>
    <property type="match status" value="1"/>
</dbReference>
<evidence type="ECO:0000256" key="4">
    <source>
        <dbReference type="ARBA" id="ARBA00023159"/>
    </source>
</evidence>
<dbReference type="InterPro" id="IPR051032">
    <property type="entry name" value="AP2/ERF_TF_ERF_subfamily"/>
</dbReference>
<dbReference type="SMART" id="SM00380">
    <property type="entry name" value="AP2"/>
    <property type="match status" value="1"/>
</dbReference>
<name>A0AAQ3JNB1_9LILI</name>
<organism evidence="10 11">
    <name type="scientific">Canna indica</name>
    <name type="common">Indian-shot</name>
    <dbReference type="NCBI Taxonomy" id="4628"/>
    <lineage>
        <taxon>Eukaryota</taxon>
        <taxon>Viridiplantae</taxon>
        <taxon>Streptophyta</taxon>
        <taxon>Embryophyta</taxon>
        <taxon>Tracheophyta</taxon>
        <taxon>Spermatophyta</taxon>
        <taxon>Magnoliopsida</taxon>
        <taxon>Liliopsida</taxon>
        <taxon>Zingiberales</taxon>
        <taxon>Cannaceae</taxon>
        <taxon>Canna</taxon>
    </lineage>
</organism>
<dbReference type="PRINTS" id="PR00367">
    <property type="entry name" value="ETHRSPELEMNT"/>
</dbReference>
<dbReference type="GO" id="GO:0000976">
    <property type="term" value="F:transcription cis-regulatory region binding"/>
    <property type="evidence" value="ECO:0007669"/>
    <property type="project" value="UniProtKB-ARBA"/>
</dbReference>
<dbReference type="PANTHER" id="PTHR31985">
    <property type="entry name" value="ETHYLENE-RESPONSIVE TRANSCRIPTION FACTOR ERF042-RELATED"/>
    <property type="match status" value="1"/>
</dbReference>
<dbReference type="AlphaFoldDB" id="A0AAQ3JNB1"/>
<dbReference type="GO" id="GO:0005634">
    <property type="term" value="C:nucleus"/>
    <property type="evidence" value="ECO:0007669"/>
    <property type="project" value="UniProtKB-SubCell"/>
</dbReference>
<evidence type="ECO:0000313" key="11">
    <source>
        <dbReference type="Proteomes" id="UP001327560"/>
    </source>
</evidence>
<keyword evidence="3" id="KW-0238">DNA-binding</keyword>
<evidence type="ECO:0000256" key="5">
    <source>
        <dbReference type="ARBA" id="ARBA00023163"/>
    </source>
</evidence>
<comment type="similarity">
    <text evidence="7">Belongs to the AP2/ERF transcription factor family. ERF subfamily.</text>
</comment>
<dbReference type="PANTHER" id="PTHR31985:SF231">
    <property type="entry name" value="ETHYLENE-RESPONSIVE TRANSCRIPTION FACTOR ERF014"/>
    <property type="match status" value="1"/>
</dbReference>
<keyword evidence="2" id="KW-0805">Transcription regulation</keyword>
<accession>A0AAQ3JNB1</accession>
<gene>
    <name evidence="10" type="ORF">Cni_G00909</name>
</gene>
<evidence type="ECO:0000256" key="3">
    <source>
        <dbReference type="ARBA" id="ARBA00023125"/>
    </source>
</evidence>
<comment type="subcellular location">
    <subcellularLocation>
        <location evidence="1">Nucleus</location>
    </subcellularLocation>
</comment>
<dbReference type="PROSITE" id="PS51032">
    <property type="entry name" value="AP2_ERF"/>
    <property type="match status" value="1"/>
</dbReference>
<proteinExistence type="inferred from homology"/>
<evidence type="ECO:0000256" key="7">
    <source>
        <dbReference type="ARBA" id="ARBA00024343"/>
    </source>
</evidence>
<dbReference type="EMBL" id="CP136890">
    <property type="protein sequence ID" value="WOK92218.1"/>
    <property type="molecule type" value="Genomic_DNA"/>
</dbReference>
<evidence type="ECO:0000259" key="9">
    <source>
        <dbReference type="PROSITE" id="PS51032"/>
    </source>
</evidence>
<reference evidence="10 11" key="1">
    <citation type="submission" date="2023-10" db="EMBL/GenBank/DDBJ databases">
        <title>Chromosome-scale genome assembly provides insights into flower coloration mechanisms of Canna indica.</title>
        <authorList>
            <person name="Li C."/>
        </authorList>
    </citation>
    <scope>NUCLEOTIDE SEQUENCE [LARGE SCALE GENOMIC DNA]</scope>
    <source>
        <tissue evidence="10">Flower</tissue>
    </source>
</reference>
<keyword evidence="6" id="KW-0539">Nucleus</keyword>
<dbReference type="Gene3D" id="3.30.730.10">
    <property type="entry name" value="AP2/ERF domain"/>
    <property type="match status" value="1"/>
</dbReference>
<dbReference type="Pfam" id="PF00847">
    <property type="entry name" value="AP2"/>
    <property type="match status" value="1"/>
</dbReference>